<evidence type="ECO:0000256" key="3">
    <source>
        <dbReference type="ARBA" id="ARBA00013194"/>
    </source>
</evidence>
<dbReference type="Gene3D" id="3.10.50.40">
    <property type="match status" value="1"/>
</dbReference>
<gene>
    <name evidence="7" type="ORF">L2764_11540</name>
</gene>
<dbReference type="SUPFAM" id="SSF54534">
    <property type="entry name" value="FKBP-like"/>
    <property type="match status" value="1"/>
</dbReference>
<dbReference type="Proteomes" id="UP001203423">
    <property type="component" value="Unassembled WGS sequence"/>
</dbReference>
<dbReference type="SUPFAM" id="SSF109998">
    <property type="entry name" value="Triger factor/SurA peptide-binding domain-like"/>
    <property type="match status" value="1"/>
</dbReference>
<dbReference type="RefSeq" id="WP_248940371.1">
    <property type="nucleotide sequence ID" value="NZ_JAKIKS010000039.1"/>
</dbReference>
<dbReference type="InterPro" id="IPR000297">
    <property type="entry name" value="PPIase_PpiC"/>
</dbReference>
<keyword evidence="4 5" id="KW-0697">Rotamase</keyword>
<evidence type="ECO:0000259" key="6">
    <source>
        <dbReference type="PROSITE" id="PS50198"/>
    </source>
</evidence>
<feature type="domain" description="PpiC" evidence="6">
    <location>
        <begin position="130"/>
        <end position="231"/>
    </location>
</feature>
<organism evidence="7 8">
    <name type="scientific">Shewanella surugensis</name>
    <dbReference type="NCBI Taxonomy" id="212020"/>
    <lineage>
        <taxon>Bacteria</taxon>
        <taxon>Pseudomonadati</taxon>
        <taxon>Pseudomonadota</taxon>
        <taxon>Gammaproteobacteria</taxon>
        <taxon>Alteromonadales</taxon>
        <taxon>Shewanellaceae</taxon>
        <taxon>Shewanella</taxon>
    </lineage>
</organism>
<accession>A0ABT0LBR5</accession>
<comment type="catalytic activity">
    <reaction evidence="1">
        <text>[protein]-peptidylproline (omega=180) = [protein]-peptidylproline (omega=0)</text>
        <dbReference type="Rhea" id="RHEA:16237"/>
        <dbReference type="Rhea" id="RHEA-COMP:10747"/>
        <dbReference type="Rhea" id="RHEA-COMP:10748"/>
        <dbReference type="ChEBI" id="CHEBI:83833"/>
        <dbReference type="ChEBI" id="CHEBI:83834"/>
        <dbReference type="EC" id="5.2.1.8"/>
    </reaction>
</comment>
<evidence type="ECO:0000256" key="5">
    <source>
        <dbReference type="PROSITE-ProRule" id="PRU00278"/>
    </source>
</evidence>
<dbReference type="GO" id="GO:0016853">
    <property type="term" value="F:isomerase activity"/>
    <property type="evidence" value="ECO:0007669"/>
    <property type="project" value="UniProtKB-KW"/>
</dbReference>
<keyword evidence="5 7" id="KW-0413">Isomerase</keyword>
<dbReference type="InterPro" id="IPR046357">
    <property type="entry name" value="PPIase_dom_sf"/>
</dbReference>
<reference evidence="7 8" key="1">
    <citation type="submission" date="2022-01" db="EMBL/GenBank/DDBJ databases">
        <title>Whole genome-based taxonomy of the Shewanellaceae.</title>
        <authorList>
            <person name="Martin-Rodriguez A.J."/>
        </authorList>
    </citation>
    <scope>NUCLEOTIDE SEQUENCE [LARGE SCALE GENOMIC DNA]</scope>
    <source>
        <strain evidence="7 8">DSM 17177</strain>
    </source>
</reference>
<dbReference type="InterPro" id="IPR050245">
    <property type="entry name" value="PrsA_foldase"/>
</dbReference>
<evidence type="ECO:0000313" key="8">
    <source>
        <dbReference type="Proteomes" id="UP001203423"/>
    </source>
</evidence>
<sequence length="287" mass="32210">MQATDRAGSSAKHTGCHGAEVKAETLPDISNIQVNGVLIDEASVLAEMQYHNASSQSAAMVEAVRSLIIHELLLQQLKKTSIKEDIEALNSTEESAYFDRLIEQEVYTPQANEQECQHFFDNNRKKFSTSPLLEVRHILLAASPEDIKLRAELKVLAENMIESLKQDIHGFEALVEMHSACPSKKHKGQLGQVSKGQTVAEFEKYLLVAEEGLIPFVIESRYGFHVVVIDRRVEGVELPFEYVKDRILGYLNEKVQRKATAQYIQTLIQAADIKGLDFDMDTSPLLQ</sequence>
<proteinExistence type="inferred from homology"/>
<keyword evidence="8" id="KW-1185">Reference proteome</keyword>
<dbReference type="PANTHER" id="PTHR47245:SF2">
    <property type="entry name" value="PEPTIDYL-PROLYL CIS-TRANS ISOMERASE HP_0175-RELATED"/>
    <property type="match status" value="1"/>
</dbReference>
<dbReference type="Pfam" id="PF13616">
    <property type="entry name" value="Rotamase_3"/>
    <property type="match status" value="1"/>
</dbReference>
<name>A0ABT0LBR5_9GAMM</name>
<evidence type="ECO:0000313" key="7">
    <source>
        <dbReference type="EMBL" id="MCL1125090.1"/>
    </source>
</evidence>
<protein>
    <recommendedName>
        <fullName evidence="3">peptidylprolyl isomerase</fullName>
        <ecNumber evidence="3">5.2.1.8</ecNumber>
    </recommendedName>
</protein>
<evidence type="ECO:0000256" key="2">
    <source>
        <dbReference type="ARBA" id="ARBA00007656"/>
    </source>
</evidence>
<evidence type="ECO:0000256" key="1">
    <source>
        <dbReference type="ARBA" id="ARBA00000971"/>
    </source>
</evidence>
<evidence type="ECO:0000256" key="4">
    <source>
        <dbReference type="ARBA" id="ARBA00023110"/>
    </source>
</evidence>
<dbReference type="EC" id="5.2.1.8" evidence="3"/>
<dbReference type="EMBL" id="JAKIKS010000039">
    <property type="protein sequence ID" value="MCL1125090.1"/>
    <property type="molecule type" value="Genomic_DNA"/>
</dbReference>
<comment type="caution">
    <text evidence="7">The sequence shown here is derived from an EMBL/GenBank/DDBJ whole genome shotgun (WGS) entry which is preliminary data.</text>
</comment>
<dbReference type="InterPro" id="IPR027304">
    <property type="entry name" value="Trigger_fact/SurA_dom_sf"/>
</dbReference>
<comment type="similarity">
    <text evidence="2">Belongs to the PpiC/parvulin rotamase family.</text>
</comment>
<dbReference type="PROSITE" id="PS50198">
    <property type="entry name" value="PPIC_PPIASE_2"/>
    <property type="match status" value="1"/>
</dbReference>
<dbReference type="PANTHER" id="PTHR47245">
    <property type="entry name" value="PEPTIDYLPROLYL ISOMERASE"/>
    <property type="match status" value="1"/>
</dbReference>